<keyword evidence="2" id="KW-1133">Transmembrane helix</keyword>
<proteinExistence type="predicted"/>
<dbReference type="InterPro" id="IPR036680">
    <property type="entry name" value="SPOR-like_sf"/>
</dbReference>
<keyword evidence="5" id="KW-1185">Reference proteome</keyword>
<evidence type="ECO:0000256" key="2">
    <source>
        <dbReference type="SAM" id="Phobius"/>
    </source>
</evidence>
<feature type="coiled-coil region" evidence="1">
    <location>
        <begin position="281"/>
        <end position="338"/>
    </location>
</feature>
<dbReference type="OrthoDB" id="5561750at2"/>
<evidence type="ECO:0000259" key="3">
    <source>
        <dbReference type="PROSITE" id="PS51724"/>
    </source>
</evidence>
<dbReference type="Gene3D" id="3.30.70.1070">
    <property type="entry name" value="Sporulation related repeat"/>
    <property type="match status" value="1"/>
</dbReference>
<comment type="caution">
    <text evidence="4">The sequence shown here is derived from an EMBL/GenBank/DDBJ whole genome shotgun (WGS) entry which is preliminary data.</text>
</comment>
<dbReference type="EMBL" id="LUUI01000015">
    <property type="protein sequence ID" value="OAI21267.1"/>
    <property type="molecule type" value="Genomic_DNA"/>
</dbReference>
<sequence length="559" mass="61456">MAESKKGKIQNSQNSFADDLDSMLNIDEIPEQQVGLVDDDDAIDRLLIDDAFQESQEDTAEQSNDIDQLLADDAEFDEFGDDIDDLLANIKPDLKQNKAVASENMPAVETVSIDDVVDLSALETVGEIEDLVDEKLLELDVALDPDQMNDDLENMTEIDEFSVESENNNADFLLADFDISADEDVGLEVSPEDFDPIEPEAALEPEAVIIEPVTEDEAVLPQQELDLEDEQTPDILLETTVDEVLESIESEPVVAESDHQQVISASDFEQDKPDAEQLAALAAVTSKIDELLKQQAQIRRDIEQKANKDELNSCLDTIDTLQTEQKKSKRNLEAVNNKKPVAAYVAIGIAVLAMIVGGSMGYQGYVAKSQIKQLIEIMDKFQAQLVMAPGAAAEEKEMLRNQLDELARVSSINSEQLAELNKTLLDNGSTESNGDSGKPSADLMQIGAAIESLQNKVSALENSKPKVVAKPVPKKPVVVKDNWVVNLVAFKQDWYAKRKADEFAAKGVSAKVSKTESKGETWYRLSVDGFSSQYEAAAYAARVKKTLNLDSVWLNKAKN</sequence>
<keyword evidence="2" id="KW-0812">Transmembrane</keyword>
<evidence type="ECO:0000313" key="4">
    <source>
        <dbReference type="EMBL" id="OAI21267.1"/>
    </source>
</evidence>
<dbReference type="AlphaFoldDB" id="A0A177NT76"/>
<dbReference type="SUPFAM" id="SSF110997">
    <property type="entry name" value="Sporulation related repeat"/>
    <property type="match status" value="1"/>
</dbReference>
<evidence type="ECO:0000313" key="5">
    <source>
        <dbReference type="Proteomes" id="UP000078476"/>
    </source>
</evidence>
<name>A0A177NT76_9GAMM</name>
<protein>
    <recommendedName>
        <fullName evidence="3">SPOR domain-containing protein</fullName>
    </recommendedName>
</protein>
<dbReference type="Pfam" id="PF05036">
    <property type="entry name" value="SPOR"/>
    <property type="match status" value="1"/>
</dbReference>
<feature type="domain" description="SPOR" evidence="3">
    <location>
        <begin position="477"/>
        <end position="556"/>
    </location>
</feature>
<dbReference type="InterPro" id="IPR007730">
    <property type="entry name" value="SPOR-like_dom"/>
</dbReference>
<accession>A0A177NT76</accession>
<evidence type="ECO:0000256" key="1">
    <source>
        <dbReference type="SAM" id="Coils"/>
    </source>
</evidence>
<dbReference type="GO" id="GO:0042834">
    <property type="term" value="F:peptidoglycan binding"/>
    <property type="evidence" value="ECO:0007669"/>
    <property type="project" value="InterPro"/>
</dbReference>
<feature type="transmembrane region" description="Helical" evidence="2">
    <location>
        <begin position="341"/>
        <end position="362"/>
    </location>
</feature>
<keyword evidence="1" id="KW-0175">Coiled coil</keyword>
<dbReference type="STRING" id="980561.A1359_19480"/>
<dbReference type="Proteomes" id="UP000078476">
    <property type="component" value="Unassembled WGS sequence"/>
</dbReference>
<gene>
    <name evidence="4" type="ORF">A1359_19480</name>
</gene>
<organism evidence="4 5">
    <name type="scientific">Methylomonas lenta</name>
    <dbReference type="NCBI Taxonomy" id="980561"/>
    <lineage>
        <taxon>Bacteria</taxon>
        <taxon>Pseudomonadati</taxon>
        <taxon>Pseudomonadota</taxon>
        <taxon>Gammaproteobacteria</taxon>
        <taxon>Methylococcales</taxon>
        <taxon>Methylococcaceae</taxon>
        <taxon>Methylomonas</taxon>
    </lineage>
</organism>
<keyword evidence="2" id="KW-0472">Membrane</keyword>
<dbReference type="RefSeq" id="WP_066976623.1">
    <property type="nucleotide sequence ID" value="NZ_LUUI01000015.1"/>
</dbReference>
<reference evidence="4 5" key="1">
    <citation type="submission" date="2016-03" db="EMBL/GenBank/DDBJ databases">
        <authorList>
            <person name="Ploux O."/>
        </authorList>
    </citation>
    <scope>NUCLEOTIDE SEQUENCE [LARGE SCALE GENOMIC DNA]</scope>
    <source>
        <strain evidence="4 5">R-45370</strain>
    </source>
</reference>
<dbReference type="PROSITE" id="PS51724">
    <property type="entry name" value="SPOR"/>
    <property type="match status" value="1"/>
</dbReference>